<evidence type="ECO:0000313" key="1">
    <source>
        <dbReference type="EMBL" id="CAG6686099.1"/>
    </source>
</evidence>
<accession>A0A8D8TGJ3</accession>
<proteinExistence type="predicted"/>
<dbReference type="AlphaFoldDB" id="A0A8D8TGJ3"/>
<protein>
    <submittedName>
        <fullName evidence="1">Uncharacterized protein</fullName>
    </submittedName>
</protein>
<name>A0A8D8TGJ3_9HEMI</name>
<sequence length="100" mass="11663">MLDNKLSILYNADKIYTFSVSLEHTHKCQICIYLYVIAAVGYTSTVQTVTDCEKMIRTEPTLKSMYLLGKMETVLMNKTEKSIWKRIVEAIYQQQSEMPR</sequence>
<reference evidence="1" key="1">
    <citation type="submission" date="2021-05" db="EMBL/GenBank/DDBJ databases">
        <authorList>
            <person name="Alioto T."/>
            <person name="Alioto T."/>
            <person name="Gomez Garrido J."/>
        </authorList>
    </citation>
    <scope>NUCLEOTIDE SEQUENCE</scope>
</reference>
<organism evidence="1">
    <name type="scientific">Cacopsylla melanoneura</name>
    <dbReference type="NCBI Taxonomy" id="428564"/>
    <lineage>
        <taxon>Eukaryota</taxon>
        <taxon>Metazoa</taxon>
        <taxon>Ecdysozoa</taxon>
        <taxon>Arthropoda</taxon>
        <taxon>Hexapoda</taxon>
        <taxon>Insecta</taxon>
        <taxon>Pterygota</taxon>
        <taxon>Neoptera</taxon>
        <taxon>Paraneoptera</taxon>
        <taxon>Hemiptera</taxon>
        <taxon>Sternorrhyncha</taxon>
        <taxon>Psylloidea</taxon>
        <taxon>Psyllidae</taxon>
        <taxon>Psyllinae</taxon>
        <taxon>Cacopsylla</taxon>
    </lineage>
</organism>
<dbReference type="EMBL" id="HBUF01274880">
    <property type="protein sequence ID" value="CAG6686099.1"/>
    <property type="molecule type" value="Transcribed_RNA"/>
</dbReference>